<name>A0ABY1A9M5_9LACO</name>
<feature type="domain" description="Methyltransferase" evidence="2">
    <location>
        <begin position="36"/>
        <end position="131"/>
    </location>
</feature>
<gene>
    <name evidence="3" type="ORF">SAMN05216431_10299</name>
</gene>
<evidence type="ECO:0000313" key="4">
    <source>
        <dbReference type="Proteomes" id="UP000182089"/>
    </source>
</evidence>
<dbReference type="EMBL" id="FOCC01000002">
    <property type="protein sequence ID" value="SEM40558.1"/>
    <property type="molecule type" value="Genomic_DNA"/>
</dbReference>
<dbReference type="Proteomes" id="UP000182089">
    <property type="component" value="Unassembled WGS sequence"/>
</dbReference>
<dbReference type="GO" id="GO:0032259">
    <property type="term" value="P:methylation"/>
    <property type="evidence" value="ECO:0007669"/>
    <property type="project" value="UniProtKB-KW"/>
</dbReference>
<keyword evidence="1" id="KW-0808">Transferase</keyword>
<dbReference type="CDD" id="cd02440">
    <property type="entry name" value="AdoMet_MTases"/>
    <property type="match status" value="1"/>
</dbReference>
<dbReference type="InterPro" id="IPR041698">
    <property type="entry name" value="Methyltransf_25"/>
</dbReference>
<dbReference type="Gene3D" id="3.40.50.150">
    <property type="entry name" value="Vaccinia Virus protein VP39"/>
    <property type="match status" value="1"/>
</dbReference>
<dbReference type="Pfam" id="PF13649">
    <property type="entry name" value="Methyltransf_25"/>
    <property type="match status" value="1"/>
</dbReference>
<dbReference type="GO" id="GO:0008168">
    <property type="term" value="F:methyltransferase activity"/>
    <property type="evidence" value="ECO:0007669"/>
    <property type="project" value="UniProtKB-KW"/>
</dbReference>
<dbReference type="Gene3D" id="2.20.25.110">
    <property type="entry name" value="S-adenosyl-L-methionine-dependent methyltransferases"/>
    <property type="match status" value="1"/>
</dbReference>
<dbReference type="InterPro" id="IPR029063">
    <property type="entry name" value="SAM-dependent_MTases_sf"/>
</dbReference>
<reference evidence="3 4" key="1">
    <citation type="submission" date="2016-10" db="EMBL/GenBank/DDBJ databases">
        <authorList>
            <person name="Varghese N."/>
            <person name="Submissions S."/>
        </authorList>
    </citation>
    <scope>NUCLEOTIDE SEQUENCE [LARGE SCALE GENOMIC DNA]</scope>
    <source>
        <strain evidence="3 4">WC1T17</strain>
    </source>
</reference>
<protein>
    <submittedName>
        <fullName evidence="3">Methyltransferase domain-containing protein</fullName>
    </submittedName>
</protein>
<evidence type="ECO:0000313" key="3">
    <source>
        <dbReference type="EMBL" id="SEM40558.1"/>
    </source>
</evidence>
<comment type="caution">
    <text evidence="3">The sequence shown here is derived from an EMBL/GenBank/DDBJ whole genome shotgun (WGS) entry which is preliminary data.</text>
</comment>
<sequence>MIYTTFAKLYDELMDPEMYEQWFLFAKKHLSLDDHILELACGSGRLAVMLAQAGYQVEGFDLSDEMLALAANHADDAQVNLPLYQGDMCDLSGLAKYDKITCFADSFCYLPDQNTLKKAFKQAFDHLNDQGQLLFDVITPFQTDTVYPGYMYNYTDEKQAFVWTSYEGAFEHSVEHELTFFIWNPQLNAYERLEELHHERTYVLKEYMSLLAEAGFKQVKVSAAFGQQEIKADTTRWFFVCQK</sequence>
<dbReference type="SUPFAM" id="SSF53335">
    <property type="entry name" value="S-adenosyl-L-methionine-dependent methyltransferases"/>
    <property type="match status" value="1"/>
</dbReference>
<dbReference type="PANTHER" id="PTHR43861">
    <property type="entry name" value="TRANS-ACONITATE 2-METHYLTRANSFERASE-RELATED"/>
    <property type="match status" value="1"/>
</dbReference>
<organism evidence="3 4">
    <name type="scientific">Ligilactobacillus ruminis</name>
    <dbReference type="NCBI Taxonomy" id="1623"/>
    <lineage>
        <taxon>Bacteria</taxon>
        <taxon>Bacillati</taxon>
        <taxon>Bacillota</taxon>
        <taxon>Bacilli</taxon>
        <taxon>Lactobacillales</taxon>
        <taxon>Lactobacillaceae</taxon>
        <taxon>Ligilactobacillus</taxon>
    </lineage>
</organism>
<proteinExistence type="predicted"/>
<evidence type="ECO:0000256" key="1">
    <source>
        <dbReference type="ARBA" id="ARBA00022679"/>
    </source>
</evidence>
<evidence type="ECO:0000259" key="2">
    <source>
        <dbReference type="Pfam" id="PF13649"/>
    </source>
</evidence>
<keyword evidence="3" id="KW-0489">Methyltransferase</keyword>
<accession>A0ABY1A9M5</accession>